<organism evidence="2 3">
    <name type="scientific">Adineta ricciae</name>
    <name type="common">Rotifer</name>
    <dbReference type="NCBI Taxonomy" id="249248"/>
    <lineage>
        <taxon>Eukaryota</taxon>
        <taxon>Metazoa</taxon>
        <taxon>Spiralia</taxon>
        <taxon>Gnathifera</taxon>
        <taxon>Rotifera</taxon>
        <taxon>Eurotatoria</taxon>
        <taxon>Bdelloidea</taxon>
        <taxon>Adinetida</taxon>
        <taxon>Adinetidae</taxon>
        <taxon>Adineta</taxon>
    </lineage>
</organism>
<feature type="transmembrane region" description="Helical" evidence="1">
    <location>
        <begin position="32"/>
        <end position="51"/>
    </location>
</feature>
<accession>A0A816D7U6</accession>
<keyword evidence="1" id="KW-1133">Transmembrane helix</keyword>
<comment type="caution">
    <text evidence="2">The sequence shown here is derived from an EMBL/GenBank/DDBJ whole genome shotgun (WGS) entry which is preliminary data.</text>
</comment>
<keyword evidence="1" id="KW-0812">Transmembrane</keyword>
<protein>
    <submittedName>
        <fullName evidence="2">Uncharacterized protein</fullName>
    </submittedName>
</protein>
<reference evidence="2" key="1">
    <citation type="submission" date="2021-02" db="EMBL/GenBank/DDBJ databases">
        <authorList>
            <person name="Nowell W R."/>
        </authorList>
    </citation>
    <scope>NUCLEOTIDE SEQUENCE</scope>
</reference>
<name>A0A816D7U6_ADIRI</name>
<dbReference type="AlphaFoldDB" id="A0A816D7U6"/>
<dbReference type="Proteomes" id="UP000663828">
    <property type="component" value="Unassembled WGS sequence"/>
</dbReference>
<feature type="transmembrane region" description="Helical" evidence="1">
    <location>
        <begin position="63"/>
        <end position="84"/>
    </location>
</feature>
<evidence type="ECO:0000256" key="1">
    <source>
        <dbReference type="SAM" id="Phobius"/>
    </source>
</evidence>
<keyword evidence="3" id="KW-1185">Reference proteome</keyword>
<gene>
    <name evidence="2" type="ORF">XAT740_LOCUS52097</name>
</gene>
<evidence type="ECO:0000313" key="3">
    <source>
        <dbReference type="Proteomes" id="UP000663828"/>
    </source>
</evidence>
<proteinExistence type="predicted"/>
<evidence type="ECO:0000313" key="2">
    <source>
        <dbReference type="EMBL" id="CAF1633697.1"/>
    </source>
</evidence>
<keyword evidence="1" id="KW-0472">Membrane</keyword>
<dbReference type="EMBL" id="CAJNOR010008480">
    <property type="protein sequence ID" value="CAF1633697.1"/>
    <property type="molecule type" value="Genomic_DNA"/>
</dbReference>
<sequence length="105" mass="11399">MITDTPAAIQPPIITPRAPPIVPLWRQKFPSIASGALSSVQFLITIIIIGCEVGSMLIDIVTATVYVGLWASLFFLTSCVSQWISCNYDTINCSIAHADCLLLLF</sequence>